<sequence length="83" mass="9554">MEYDGCWAVAYDRIAAFWQQQPDVTMDGTAYRYGGCRIEVTRLPDRSLGRWSMPQTQVRFTGDDRDTAAIYRRFFLAFLSAGG</sequence>
<dbReference type="EMBL" id="DVJJ01000118">
    <property type="protein sequence ID" value="HIS65254.1"/>
    <property type="molecule type" value="Genomic_DNA"/>
</dbReference>
<comment type="caution">
    <text evidence="1">The sequence shown here is derived from an EMBL/GenBank/DDBJ whole genome shotgun (WGS) entry which is preliminary data.</text>
</comment>
<proteinExistence type="predicted"/>
<dbReference type="Proteomes" id="UP000886741">
    <property type="component" value="Unassembled WGS sequence"/>
</dbReference>
<protein>
    <submittedName>
        <fullName evidence="1">Uncharacterized protein</fullName>
    </submittedName>
</protein>
<accession>A0A9D1FAL5</accession>
<evidence type="ECO:0000313" key="2">
    <source>
        <dbReference type="Proteomes" id="UP000886741"/>
    </source>
</evidence>
<name>A0A9D1FAL5_9FIRM</name>
<evidence type="ECO:0000313" key="1">
    <source>
        <dbReference type="EMBL" id="HIS65254.1"/>
    </source>
</evidence>
<dbReference type="AlphaFoldDB" id="A0A9D1FAL5"/>
<reference evidence="1" key="1">
    <citation type="submission" date="2020-10" db="EMBL/GenBank/DDBJ databases">
        <authorList>
            <person name="Gilroy R."/>
        </authorList>
    </citation>
    <scope>NUCLEOTIDE SEQUENCE</scope>
    <source>
        <strain evidence="1">ChiBcec16-1751</strain>
    </source>
</reference>
<reference evidence="1" key="2">
    <citation type="journal article" date="2021" name="PeerJ">
        <title>Extensive microbial diversity within the chicken gut microbiome revealed by metagenomics and culture.</title>
        <authorList>
            <person name="Gilroy R."/>
            <person name="Ravi A."/>
            <person name="Getino M."/>
            <person name="Pursley I."/>
            <person name="Horton D.L."/>
            <person name="Alikhan N.F."/>
            <person name="Baker D."/>
            <person name="Gharbi K."/>
            <person name="Hall N."/>
            <person name="Watson M."/>
            <person name="Adriaenssens E.M."/>
            <person name="Foster-Nyarko E."/>
            <person name="Jarju S."/>
            <person name="Secka A."/>
            <person name="Antonio M."/>
            <person name="Oren A."/>
            <person name="Chaudhuri R.R."/>
            <person name="La Ragione R."/>
            <person name="Hildebrand F."/>
            <person name="Pallen M.J."/>
        </authorList>
    </citation>
    <scope>NUCLEOTIDE SEQUENCE</scope>
    <source>
        <strain evidence="1">ChiBcec16-1751</strain>
    </source>
</reference>
<gene>
    <name evidence="1" type="ORF">IAA83_07795</name>
</gene>
<organism evidence="1 2">
    <name type="scientific">Candidatus Avoscillospira avistercoris</name>
    <dbReference type="NCBI Taxonomy" id="2840707"/>
    <lineage>
        <taxon>Bacteria</taxon>
        <taxon>Bacillati</taxon>
        <taxon>Bacillota</taxon>
        <taxon>Clostridia</taxon>
        <taxon>Eubacteriales</taxon>
        <taxon>Oscillospiraceae</taxon>
        <taxon>Oscillospiraceae incertae sedis</taxon>
        <taxon>Candidatus Avoscillospira</taxon>
    </lineage>
</organism>